<reference evidence="2" key="1">
    <citation type="journal article" date="2005" name="Nature">
        <title>The map-based sequence of the rice genome.</title>
        <authorList>
            <consortium name="International rice genome sequencing project (IRGSP)"/>
            <person name="Matsumoto T."/>
            <person name="Wu J."/>
            <person name="Kanamori H."/>
            <person name="Katayose Y."/>
            <person name="Fujisawa M."/>
            <person name="Namiki N."/>
            <person name="Mizuno H."/>
            <person name="Yamamoto K."/>
            <person name="Antonio B.A."/>
            <person name="Baba T."/>
            <person name="Sakata K."/>
            <person name="Nagamura Y."/>
            <person name="Aoki H."/>
            <person name="Arikawa K."/>
            <person name="Arita K."/>
            <person name="Bito T."/>
            <person name="Chiden Y."/>
            <person name="Fujitsuka N."/>
            <person name="Fukunaka R."/>
            <person name="Hamada M."/>
            <person name="Harada C."/>
            <person name="Hayashi A."/>
            <person name="Hijishita S."/>
            <person name="Honda M."/>
            <person name="Hosokawa S."/>
            <person name="Ichikawa Y."/>
            <person name="Idonuma A."/>
            <person name="Iijima M."/>
            <person name="Ikeda M."/>
            <person name="Ikeno M."/>
            <person name="Ito K."/>
            <person name="Ito S."/>
            <person name="Ito T."/>
            <person name="Ito Y."/>
            <person name="Ito Y."/>
            <person name="Iwabuchi A."/>
            <person name="Kamiya K."/>
            <person name="Karasawa W."/>
            <person name="Kurita K."/>
            <person name="Katagiri S."/>
            <person name="Kikuta A."/>
            <person name="Kobayashi H."/>
            <person name="Kobayashi N."/>
            <person name="Machita K."/>
            <person name="Maehara T."/>
            <person name="Masukawa M."/>
            <person name="Mizubayashi T."/>
            <person name="Mukai Y."/>
            <person name="Nagasaki H."/>
            <person name="Nagata Y."/>
            <person name="Naito S."/>
            <person name="Nakashima M."/>
            <person name="Nakama Y."/>
            <person name="Nakamichi Y."/>
            <person name="Nakamura M."/>
            <person name="Meguro A."/>
            <person name="Negishi M."/>
            <person name="Ohta I."/>
            <person name="Ohta T."/>
            <person name="Okamoto M."/>
            <person name="Ono N."/>
            <person name="Saji S."/>
            <person name="Sakaguchi M."/>
            <person name="Sakai K."/>
            <person name="Shibata M."/>
            <person name="Shimokawa T."/>
            <person name="Song J."/>
            <person name="Takazaki Y."/>
            <person name="Terasawa K."/>
            <person name="Tsugane M."/>
            <person name="Tsuji K."/>
            <person name="Ueda S."/>
            <person name="Waki K."/>
            <person name="Yamagata H."/>
            <person name="Yamamoto M."/>
            <person name="Yamamoto S."/>
            <person name="Yamane H."/>
            <person name="Yoshiki S."/>
            <person name="Yoshihara R."/>
            <person name="Yukawa K."/>
            <person name="Zhong H."/>
            <person name="Yano M."/>
            <person name="Yuan Q."/>
            <person name="Ouyang S."/>
            <person name="Liu J."/>
            <person name="Jones K.M."/>
            <person name="Gansberger K."/>
            <person name="Moffat K."/>
            <person name="Hill J."/>
            <person name="Bera J."/>
            <person name="Fadrosh D."/>
            <person name="Jin S."/>
            <person name="Johri S."/>
            <person name="Kim M."/>
            <person name="Overton L."/>
            <person name="Reardon M."/>
            <person name="Tsitrin T."/>
            <person name="Vuong H."/>
            <person name="Weaver B."/>
            <person name="Ciecko A."/>
            <person name="Tallon L."/>
            <person name="Jackson J."/>
            <person name="Pai G."/>
            <person name="Aken S.V."/>
            <person name="Utterback T."/>
            <person name="Reidmuller S."/>
            <person name="Feldblyum T."/>
            <person name="Hsiao J."/>
            <person name="Zismann V."/>
            <person name="Iobst S."/>
            <person name="de Vazeille A.R."/>
            <person name="Buell C.R."/>
            <person name="Ying K."/>
            <person name="Li Y."/>
            <person name="Lu T."/>
            <person name="Huang Y."/>
            <person name="Zhao Q."/>
            <person name="Feng Q."/>
            <person name="Zhang L."/>
            <person name="Zhu J."/>
            <person name="Weng Q."/>
            <person name="Mu J."/>
            <person name="Lu Y."/>
            <person name="Fan D."/>
            <person name="Liu Y."/>
            <person name="Guan J."/>
            <person name="Zhang Y."/>
            <person name="Yu S."/>
            <person name="Liu X."/>
            <person name="Zhang Y."/>
            <person name="Hong G."/>
            <person name="Han B."/>
            <person name="Choisne N."/>
            <person name="Demange N."/>
            <person name="Orjeda G."/>
            <person name="Samain S."/>
            <person name="Cattolico L."/>
            <person name="Pelletier E."/>
            <person name="Couloux A."/>
            <person name="Segurens B."/>
            <person name="Wincker P."/>
            <person name="D'Hont A."/>
            <person name="Scarpelli C."/>
            <person name="Weissenbach J."/>
            <person name="Salanoubat M."/>
            <person name="Quetier F."/>
            <person name="Yu Y."/>
            <person name="Kim H.R."/>
            <person name="Rambo T."/>
            <person name="Currie J."/>
            <person name="Collura K."/>
            <person name="Luo M."/>
            <person name="Yang T."/>
            <person name="Ammiraju J.S.S."/>
            <person name="Engler F."/>
            <person name="Soderlund C."/>
            <person name="Wing R.A."/>
            <person name="Palmer L.E."/>
            <person name="de la Bastide M."/>
            <person name="Spiegel L."/>
            <person name="Nascimento L."/>
            <person name="Zutavern T."/>
            <person name="O'Shaughnessy A."/>
            <person name="Dike S."/>
            <person name="Dedhia N."/>
            <person name="Preston R."/>
            <person name="Balija V."/>
            <person name="McCombie W.R."/>
            <person name="Chow T."/>
            <person name="Chen H."/>
            <person name="Chung M."/>
            <person name="Chen C."/>
            <person name="Shaw J."/>
            <person name="Wu H."/>
            <person name="Hsiao K."/>
            <person name="Chao Y."/>
            <person name="Chu M."/>
            <person name="Cheng C."/>
            <person name="Hour A."/>
            <person name="Lee P."/>
            <person name="Lin S."/>
            <person name="Lin Y."/>
            <person name="Liou J."/>
            <person name="Liu S."/>
            <person name="Hsing Y."/>
            <person name="Raghuvanshi S."/>
            <person name="Mohanty A."/>
            <person name="Bharti A.K."/>
            <person name="Gaur A."/>
            <person name="Gupta V."/>
            <person name="Kumar D."/>
            <person name="Ravi V."/>
            <person name="Vij S."/>
            <person name="Kapur A."/>
            <person name="Khurana P."/>
            <person name="Khurana P."/>
            <person name="Khurana J.P."/>
            <person name="Tyagi A.K."/>
            <person name="Gaikwad K."/>
            <person name="Singh A."/>
            <person name="Dalal V."/>
            <person name="Srivastava S."/>
            <person name="Dixit A."/>
            <person name="Pal A.K."/>
            <person name="Ghazi I.A."/>
            <person name="Yadav M."/>
            <person name="Pandit A."/>
            <person name="Bhargava A."/>
            <person name="Sureshbabu K."/>
            <person name="Batra K."/>
            <person name="Sharma T.R."/>
            <person name="Mohapatra T."/>
            <person name="Singh N.K."/>
            <person name="Messing J."/>
            <person name="Nelson A.B."/>
            <person name="Fuks G."/>
            <person name="Kavchok S."/>
            <person name="Keizer G."/>
            <person name="Linton E."/>
            <person name="Llaca V."/>
            <person name="Song R."/>
            <person name="Tanyolac B."/>
            <person name="Young S."/>
            <person name="Ho-Il K."/>
            <person name="Hahn J.H."/>
            <person name="Sangsakoo G."/>
            <person name="Vanavichit A."/>
            <person name="de Mattos Luiz.A.T."/>
            <person name="Zimmer P.D."/>
            <person name="Malone G."/>
            <person name="Dellagostin O."/>
            <person name="de Oliveira A.C."/>
            <person name="Bevan M."/>
            <person name="Bancroft I."/>
            <person name="Minx P."/>
            <person name="Cordum H."/>
            <person name="Wilson R."/>
            <person name="Cheng Z."/>
            <person name="Jin W."/>
            <person name="Jiang J."/>
            <person name="Leong S.A."/>
            <person name="Iwama H."/>
            <person name="Gojobori T."/>
            <person name="Itoh T."/>
            <person name="Niimura Y."/>
            <person name="Fujii Y."/>
            <person name="Habara T."/>
            <person name="Sakai H."/>
            <person name="Sato Y."/>
            <person name="Wilson G."/>
            <person name="Kumar K."/>
            <person name="McCouch S."/>
            <person name="Juretic N."/>
            <person name="Hoen D."/>
            <person name="Wright S."/>
            <person name="Bruskiewich R."/>
            <person name="Bureau T."/>
            <person name="Miyao A."/>
            <person name="Hirochika H."/>
            <person name="Nishikawa T."/>
            <person name="Kadowaki K."/>
            <person name="Sugiura M."/>
            <person name="Burr B."/>
            <person name="Sasaki T."/>
        </authorList>
    </citation>
    <scope>NUCLEOTIDE SEQUENCE [LARGE SCALE GENOMIC DNA]</scope>
    <source>
        <strain evidence="2">cv. Nipponbare</strain>
    </source>
</reference>
<reference evidence="1 2" key="3">
    <citation type="journal article" date="2013" name="Rice">
        <title>Improvement of the Oryza sativa Nipponbare reference genome using next generation sequence and optical map data.</title>
        <authorList>
            <person name="Kawahara Y."/>
            <person name="de la Bastide M."/>
            <person name="Hamilton J.P."/>
            <person name="Kanamori H."/>
            <person name="McCombie W.R."/>
            <person name="Ouyang S."/>
            <person name="Schwartz D.C."/>
            <person name="Tanaka T."/>
            <person name="Wu J."/>
            <person name="Zhou S."/>
            <person name="Childs K.L."/>
            <person name="Davidson R.M."/>
            <person name="Lin H."/>
            <person name="Quesada-Ocampo L."/>
            <person name="Vaillancourt B."/>
            <person name="Sakai H."/>
            <person name="Lee S.S."/>
            <person name="Kim J."/>
            <person name="Numa H."/>
            <person name="Itoh T."/>
            <person name="Buell C.R."/>
            <person name="Matsumoto T."/>
        </authorList>
    </citation>
    <scope>NUCLEOTIDE SEQUENCE [LARGE SCALE GENOMIC DNA]</scope>
    <source>
        <strain evidence="2">cv. Nipponbare</strain>
    </source>
</reference>
<dbReference type="Gramene" id="Os02t0833975-00">
    <property type="protein sequence ID" value="Os02t0833975-00"/>
    <property type="gene ID" value="Os02g0833975"/>
</dbReference>
<evidence type="ECO:0000313" key="2">
    <source>
        <dbReference type="Proteomes" id="UP000059680"/>
    </source>
</evidence>
<feature type="non-terminal residue" evidence="1">
    <location>
        <position position="1"/>
    </location>
</feature>
<gene>
    <name evidence="1" type="ordered locus">Os02g0833975</name>
    <name evidence="1" type="ORF">OSNPB_020833975</name>
</gene>
<dbReference type="Proteomes" id="UP000059680">
    <property type="component" value="Chromosome 2"/>
</dbReference>
<reference evidence="1 2" key="2">
    <citation type="journal article" date="2013" name="Plant Cell Physiol.">
        <title>Rice Annotation Project Database (RAP-DB): an integrative and interactive database for rice genomics.</title>
        <authorList>
            <person name="Sakai H."/>
            <person name="Lee S.S."/>
            <person name="Tanaka T."/>
            <person name="Numa H."/>
            <person name="Kim J."/>
            <person name="Kawahara Y."/>
            <person name="Wakimoto H."/>
            <person name="Yang C.C."/>
            <person name="Iwamoto M."/>
            <person name="Abe T."/>
            <person name="Yamada Y."/>
            <person name="Muto A."/>
            <person name="Inokuchi H."/>
            <person name="Ikemura T."/>
            <person name="Matsumoto T."/>
            <person name="Sasaki T."/>
            <person name="Itoh T."/>
        </authorList>
    </citation>
    <scope>NUCLEOTIDE SEQUENCE [LARGE SCALE GENOMIC DNA]</scope>
    <source>
        <strain evidence="2">cv. Nipponbare</strain>
    </source>
</reference>
<protein>
    <submittedName>
        <fullName evidence="1">Os02g0833975 protein</fullName>
    </submittedName>
</protein>
<sequence length="135" mass="13864">HGVDEVTEEGGLRRGVERDLGARLGVGEQRLVGGEKATAGEQHPIVEVVEGGGGGVEGGAGRPGGVVGWAGAAEGGGEGGVKRGVDALRLDAVLEGGAVCEAKRVTPRQHHQVLGRHPAPVERLLQLVEARRRPR</sequence>
<evidence type="ECO:0000313" key="1">
    <source>
        <dbReference type="EMBL" id="BAS81792.1"/>
    </source>
</evidence>
<keyword evidence="2" id="KW-1185">Reference proteome</keyword>
<organism evidence="1 2">
    <name type="scientific">Oryza sativa subsp. japonica</name>
    <name type="common">Rice</name>
    <dbReference type="NCBI Taxonomy" id="39947"/>
    <lineage>
        <taxon>Eukaryota</taxon>
        <taxon>Viridiplantae</taxon>
        <taxon>Streptophyta</taxon>
        <taxon>Embryophyta</taxon>
        <taxon>Tracheophyta</taxon>
        <taxon>Spermatophyta</taxon>
        <taxon>Magnoliopsida</taxon>
        <taxon>Liliopsida</taxon>
        <taxon>Poales</taxon>
        <taxon>Poaceae</taxon>
        <taxon>BOP clade</taxon>
        <taxon>Oryzoideae</taxon>
        <taxon>Oryzeae</taxon>
        <taxon>Oryzinae</taxon>
        <taxon>Oryza</taxon>
        <taxon>Oryza sativa</taxon>
    </lineage>
</organism>
<name>A0A0P0VRR6_ORYSJ</name>
<dbReference type="PaxDb" id="39947-A0A0P0VRR6"/>
<proteinExistence type="predicted"/>
<accession>A0A0P0VRR6</accession>
<dbReference type="AlphaFoldDB" id="A0A0P0VRR6"/>
<dbReference type="InParanoid" id="A0A0P0VRR6"/>
<dbReference type="EMBL" id="AP014958">
    <property type="protein sequence ID" value="BAS81792.1"/>
    <property type="molecule type" value="Genomic_DNA"/>
</dbReference>